<dbReference type="RefSeq" id="XP_028466340.1">
    <property type="nucleotide sequence ID" value="XM_028611888.1"/>
</dbReference>
<evidence type="ECO:0000256" key="2">
    <source>
        <dbReference type="ARBA" id="ARBA00022692"/>
    </source>
</evidence>
<dbReference type="GO" id="GO:0016020">
    <property type="term" value="C:membrane"/>
    <property type="evidence" value="ECO:0007669"/>
    <property type="project" value="UniProtKB-SubCell"/>
</dbReference>
<evidence type="ECO:0000313" key="6">
    <source>
        <dbReference type="EMBL" id="ROT38534.1"/>
    </source>
</evidence>
<organism evidence="6 7">
    <name type="scientific">Sodiomyces alkalinus (strain CBS 110278 / VKM F-3762 / F11)</name>
    <name type="common">Alkaliphilic filamentous fungus</name>
    <dbReference type="NCBI Taxonomy" id="1314773"/>
    <lineage>
        <taxon>Eukaryota</taxon>
        <taxon>Fungi</taxon>
        <taxon>Dikarya</taxon>
        <taxon>Ascomycota</taxon>
        <taxon>Pezizomycotina</taxon>
        <taxon>Sordariomycetes</taxon>
        <taxon>Hypocreomycetidae</taxon>
        <taxon>Glomerellales</taxon>
        <taxon>Plectosphaerellaceae</taxon>
        <taxon>Sodiomyces</taxon>
    </lineage>
</organism>
<evidence type="ECO:0000256" key="5">
    <source>
        <dbReference type="SAM" id="Phobius"/>
    </source>
</evidence>
<accession>A0A3N2PVM4</accession>
<dbReference type="GeneID" id="39580366"/>
<reference evidence="6 7" key="1">
    <citation type="journal article" date="2018" name="Mol. Ecol.">
        <title>The obligate alkalophilic soda-lake fungus Sodiomyces alkalinus has shifted to a protein diet.</title>
        <authorList>
            <person name="Grum-Grzhimaylo A.A."/>
            <person name="Falkoski D.L."/>
            <person name="van den Heuvel J."/>
            <person name="Valero-Jimenez C.A."/>
            <person name="Min B."/>
            <person name="Choi I.G."/>
            <person name="Lipzen A."/>
            <person name="Daum C.G."/>
            <person name="Aanen D.K."/>
            <person name="Tsang A."/>
            <person name="Henrissat B."/>
            <person name="Bilanenko E.N."/>
            <person name="de Vries R.P."/>
            <person name="van Kan J.A.L."/>
            <person name="Grigoriev I.V."/>
            <person name="Debets A.J.M."/>
        </authorList>
    </citation>
    <scope>NUCLEOTIDE SEQUENCE [LARGE SCALE GENOMIC DNA]</scope>
    <source>
        <strain evidence="6 7">F11</strain>
    </source>
</reference>
<gene>
    <name evidence="6" type="ORF">SODALDRAFT_333129</name>
</gene>
<keyword evidence="7" id="KW-1185">Reference proteome</keyword>
<feature type="transmembrane region" description="Helical" evidence="5">
    <location>
        <begin position="100"/>
        <end position="122"/>
    </location>
</feature>
<evidence type="ECO:0000256" key="3">
    <source>
        <dbReference type="ARBA" id="ARBA00022989"/>
    </source>
</evidence>
<evidence type="ECO:0000256" key="4">
    <source>
        <dbReference type="ARBA" id="ARBA00023136"/>
    </source>
</evidence>
<keyword evidence="3 5" id="KW-1133">Transmembrane helix</keyword>
<dbReference type="Gene3D" id="1.20.120.550">
    <property type="entry name" value="Membrane associated eicosanoid/glutathione metabolism-like domain"/>
    <property type="match status" value="1"/>
</dbReference>
<name>A0A3N2PVM4_SODAK</name>
<dbReference type="InterPro" id="IPR023352">
    <property type="entry name" value="MAPEG-like_dom_sf"/>
</dbReference>
<evidence type="ECO:0000313" key="7">
    <source>
        <dbReference type="Proteomes" id="UP000272025"/>
    </source>
</evidence>
<evidence type="ECO:0000256" key="1">
    <source>
        <dbReference type="ARBA" id="ARBA00004370"/>
    </source>
</evidence>
<proteinExistence type="predicted"/>
<dbReference type="OrthoDB" id="2122304at2759"/>
<feature type="transmembrane region" description="Helical" evidence="5">
    <location>
        <begin position="134"/>
        <end position="154"/>
    </location>
</feature>
<comment type="subcellular location">
    <subcellularLocation>
        <location evidence="1">Membrane</location>
    </subcellularLocation>
</comment>
<dbReference type="InterPro" id="IPR001129">
    <property type="entry name" value="Membr-assoc_MAPEG"/>
</dbReference>
<dbReference type="PANTHER" id="PTHR35371:SF1">
    <property type="entry name" value="BLR7753 PROTEIN"/>
    <property type="match status" value="1"/>
</dbReference>
<dbReference type="EMBL" id="ML119055">
    <property type="protein sequence ID" value="ROT38534.1"/>
    <property type="molecule type" value="Genomic_DNA"/>
</dbReference>
<protein>
    <submittedName>
        <fullName evidence="6">Uncharacterized protein</fullName>
    </submittedName>
</protein>
<dbReference type="SUPFAM" id="SSF161084">
    <property type="entry name" value="MAPEG domain-like"/>
    <property type="match status" value="1"/>
</dbReference>
<sequence length="156" mass="17037">MACSLGLDLSQKGLALYTIPAALFLALVPSGYALSLARSNADIHEPRKLLQRVEKDETLDKRIKSRIIRAKGASENAIETLGYHAVAVAAAVFSGVDPCVVNGLSLGYLVARVLFAYTYVVLQDNRRFAPLRSLFWFVAQGITFTLYFKAARALSV</sequence>
<dbReference type="Proteomes" id="UP000272025">
    <property type="component" value="Unassembled WGS sequence"/>
</dbReference>
<dbReference type="AlphaFoldDB" id="A0A3N2PVM4"/>
<keyword evidence="2 5" id="KW-0812">Transmembrane</keyword>
<feature type="transmembrane region" description="Helical" evidence="5">
    <location>
        <begin position="14"/>
        <end position="37"/>
    </location>
</feature>
<keyword evidence="4 5" id="KW-0472">Membrane</keyword>
<dbReference type="Pfam" id="PF01124">
    <property type="entry name" value="MAPEG"/>
    <property type="match status" value="1"/>
</dbReference>
<dbReference type="PANTHER" id="PTHR35371">
    <property type="entry name" value="INNER MEMBRANE PROTEIN"/>
    <property type="match status" value="1"/>
</dbReference>